<comment type="caution">
    <text evidence="8">The sequence shown here is derived from an EMBL/GenBank/DDBJ whole genome shotgun (WGS) entry which is preliminary data.</text>
</comment>
<protein>
    <recommendedName>
        <fullName evidence="5">alanine--glyoxylate transaminase</fullName>
        <ecNumber evidence="5">2.6.1.44</ecNumber>
    </recommendedName>
</protein>
<evidence type="ECO:0000313" key="8">
    <source>
        <dbReference type="EMBL" id="GAJ06063.1"/>
    </source>
</evidence>
<dbReference type="InterPro" id="IPR015422">
    <property type="entry name" value="PyrdxlP-dep_Trfase_small"/>
</dbReference>
<organism evidence="8">
    <name type="scientific">marine sediment metagenome</name>
    <dbReference type="NCBI Taxonomy" id="412755"/>
    <lineage>
        <taxon>unclassified sequences</taxon>
        <taxon>metagenomes</taxon>
        <taxon>ecological metagenomes</taxon>
    </lineage>
</organism>
<proteinExistence type="inferred from homology"/>
<reference evidence="8" key="1">
    <citation type="journal article" date="2014" name="Front. Microbiol.">
        <title>High frequency of phylogenetically diverse reductive dehalogenase-homologous genes in deep subseafloor sedimentary metagenomes.</title>
        <authorList>
            <person name="Kawai M."/>
            <person name="Futagami T."/>
            <person name="Toyoda A."/>
            <person name="Takaki Y."/>
            <person name="Nishi S."/>
            <person name="Hori S."/>
            <person name="Arai W."/>
            <person name="Tsubouchi T."/>
            <person name="Morono Y."/>
            <person name="Uchiyama I."/>
            <person name="Ito T."/>
            <person name="Fujiyama A."/>
            <person name="Inagaki F."/>
            <person name="Takami H."/>
        </authorList>
    </citation>
    <scope>NUCLEOTIDE SEQUENCE</scope>
    <source>
        <strain evidence="8">Expedition CK06-06</strain>
    </source>
</reference>
<gene>
    <name evidence="8" type="ORF">S12H4_45047</name>
</gene>
<evidence type="ECO:0000256" key="7">
    <source>
        <dbReference type="ARBA" id="ARBA00022679"/>
    </source>
</evidence>
<dbReference type="InterPro" id="IPR005814">
    <property type="entry name" value="Aminotrans_3"/>
</dbReference>
<dbReference type="SUPFAM" id="SSF53383">
    <property type="entry name" value="PLP-dependent transferases"/>
    <property type="match status" value="1"/>
</dbReference>
<comment type="cofactor">
    <cofactor evidence="1">
        <name>pyridoxal 5'-phosphate</name>
        <dbReference type="ChEBI" id="CHEBI:597326"/>
    </cofactor>
</comment>
<evidence type="ECO:0000256" key="3">
    <source>
        <dbReference type="ARBA" id="ARBA00008954"/>
    </source>
</evidence>
<dbReference type="EC" id="2.6.1.44" evidence="5"/>
<comment type="subcellular location">
    <subcellularLocation>
        <location evidence="2">Mitochondrion</location>
    </subcellularLocation>
</comment>
<evidence type="ECO:0000256" key="5">
    <source>
        <dbReference type="ARBA" id="ARBA00013049"/>
    </source>
</evidence>
<accession>X1TL71</accession>
<evidence type="ECO:0000256" key="4">
    <source>
        <dbReference type="ARBA" id="ARBA00011881"/>
    </source>
</evidence>
<evidence type="ECO:0000256" key="2">
    <source>
        <dbReference type="ARBA" id="ARBA00004173"/>
    </source>
</evidence>
<evidence type="ECO:0000256" key="1">
    <source>
        <dbReference type="ARBA" id="ARBA00001933"/>
    </source>
</evidence>
<dbReference type="GO" id="GO:0030170">
    <property type="term" value="F:pyridoxal phosphate binding"/>
    <property type="evidence" value="ECO:0007669"/>
    <property type="project" value="InterPro"/>
</dbReference>
<keyword evidence="6" id="KW-0032">Aminotransferase</keyword>
<comment type="similarity">
    <text evidence="3">Belongs to the class-III pyridoxal-phosphate-dependent aminotransferase family.</text>
</comment>
<dbReference type="GO" id="GO:0005739">
    <property type="term" value="C:mitochondrion"/>
    <property type="evidence" value="ECO:0007669"/>
    <property type="project" value="UniProtKB-SubCell"/>
</dbReference>
<feature type="non-terminal residue" evidence="8">
    <location>
        <position position="1"/>
    </location>
</feature>
<keyword evidence="7" id="KW-0808">Transferase</keyword>
<dbReference type="Pfam" id="PF00202">
    <property type="entry name" value="Aminotran_3"/>
    <property type="match status" value="1"/>
</dbReference>
<dbReference type="AlphaFoldDB" id="X1TL71"/>
<evidence type="ECO:0000256" key="6">
    <source>
        <dbReference type="ARBA" id="ARBA00022576"/>
    </source>
</evidence>
<dbReference type="GO" id="GO:0008453">
    <property type="term" value="F:alanine-glyoxylate transaminase activity"/>
    <property type="evidence" value="ECO:0007669"/>
    <property type="project" value="UniProtKB-EC"/>
</dbReference>
<name>X1TL71_9ZZZZ</name>
<dbReference type="Gene3D" id="3.90.1150.10">
    <property type="entry name" value="Aspartate Aminotransferase, domain 1"/>
    <property type="match status" value="1"/>
</dbReference>
<sequence length="84" mass="9008">DIIGDVRGLGLLIGIELVKDRKTKEPASKETLRMGPEALKRGLQIAAGLGAHNNIIRLTPPLIVTKDEADVAINIIEACLKQVT</sequence>
<dbReference type="PANTHER" id="PTHR45688:SF3">
    <property type="entry name" value="ALANINE--GLYOXYLATE AMINOTRANSFERASE 2, MITOCHONDRIAL"/>
    <property type="match status" value="1"/>
</dbReference>
<dbReference type="PANTHER" id="PTHR45688">
    <property type="match status" value="1"/>
</dbReference>
<comment type="subunit">
    <text evidence="4">Homotetramer.</text>
</comment>
<dbReference type="InterPro" id="IPR015424">
    <property type="entry name" value="PyrdxlP-dep_Trfase"/>
</dbReference>
<dbReference type="EMBL" id="BARW01027810">
    <property type="protein sequence ID" value="GAJ06063.1"/>
    <property type="molecule type" value="Genomic_DNA"/>
</dbReference>